<gene>
    <name evidence="1" type="ORF">SAMN03080602_03642</name>
</gene>
<reference evidence="2" key="1">
    <citation type="submission" date="2017-04" db="EMBL/GenBank/DDBJ databases">
        <authorList>
            <person name="Varghese N."/>
            <person name="Submissions S."/>
        </authorList>
    </citation>
    <scope>NUCLEOTIDE SEQUENCE [LARGE SCALE GENOMIC DNA]</scope>
    <source>
        <strain evidence="2">DSM 19835</strain>
    </source>
</reference>
<dbReference type="AlphaFoldDB" id="A0A1X7L3I2"/>
<protein>
    <submittedName>
        <fullName evidence="1">Uncharacterized protein</fullName>
    </submittedName>
</protein>
<keyword evidence="2" id="KW-1185">Reference proteome</keyword>
<evidence type="ECO:0000313" key="1">
    <source>
        <dbReference type="EMBL" id="SMG47629.1"/>
    </source>
</evidence>
<proteinExistence type="predicted"/>
<evidence type="ECO:0000313" key="2">
    <source>
        <dbReference type="Proteomes" id="UP000193420"/>
    </source>
</evidence>
<dbReference type="Proteomes" id="UP000193420">
    <property type="component" value="Unassembled WGS sequence"/>
</dbReference>
<organism evidence="1 2">
    <name type="scientific">Arenibacter troitsensis</name>
    <dbReference type="NCBI Taxonomy" id="188872"/>
    <lineage>
        <taxon>Bacteria</taxon>
        <taxon>Pseudomonadati</taxon>
        <taxon>Bacteroidota</taxon>
        <taxon>Flavobacteriia</taxon>
        <taxon>Flavobacteriales</taxon>
        <taxon>Flavobacteriaceae</taxon>
        <taxon>Arenibacter</taxon>
    </lineage>
</organism>
<dbReference type="EMBL" id="FXAO01000008">
    <property type="protein sequence ID" value="SMG47629.1"/>
    <property type="molecule type" value="Genomic_DNA"/>
</dbReference>
<sequence>MFLGRQFIGGFNPHTKQWTGYICPKSDRYFVRKGIFNPHVDSHCIGII</sequence>
<accession>A0A1X7L3I2</accession>
<name>A0A1X7L3I2_9FLAO</name>